<reference evidence="4 5" key="1">
    <citation type="journal article" date="2021" name="Genome Biol.">
        <title>AFLAP: assembly-free linkage analysis pipeline using k-mers from genome sequencing data.</title>
        <authorList>
            <person name="Fletcher K."/>
            <person name="Zhang L."/>
            <person name="Gil J."/>
            <person name="Han R."/>
            <person name="Cavanaugh K."/>
            <person name="Michelmore R."/>
        </authorList>
    </citation>
    <scope>NUCLEOTIDE SEQUENCE [LARGE SCALE GENOMIC DNA]</scope>
    <source>
        <strain evidence="4 5">SF5</strain>
    </source>
</reference>
<dbReference type="GO" id="GO:0003723">
    <property type="term" value="F:RNA binding"/>
    <property type="evidence" value="ECO:0007669"/>
    <property type="project" value="UniProtKB-UniRule"/>
</dbReference>
<keyword evidence="1" id="KW-0694">RNA-binding</keyword>
<evidence type="ECO:0000259" key="3">
    <source>
        <dbReference type="PROSITE" id="PS50102"/>
    </source>
</evidence>
<dbReference type="PROSITE" id="PS50102">
    <property type="entry name" value="RRM"/>
    <property type="match status" value="1"/>
</dbReference>
<dbReference type="InterPro" id="IPR000504">
    <property type="entry name" value="RRM_dom"/>
</dbReference>
<evidence type="ECO:0000313" key="4">
    <source>
        <dbReference type="EMBL" id="TDH70607.1"/>
    </source>
</evidence>
<proteinExistence type="predicted"/>
<evidence type="ECO:0000313" key="5">
    <source>
        <dbReference type="Proteomes" id="UP000294530"/>
    </source>
</evidence>
<sequence>MAHAVQKKGERIKKDPSVLKCPDKNAVRTGHVVCITNVPSALCVSERTVRDLFAEYGMLLSVTIHHNLLDMKPDGFMYLEYAEKTEAEAAVTAVKDKRVGLAAQLDVTYKRAVASADITGMNAVMAMSRGKPTCQVNESIRDILLGNLELNRFTQSQHEQTMNDDDLILQSLSQHSFTSSQPKRKKKHRNSVDSMAKRPKSREI</sequence>
<comment type="caution">
    <text evidence="4">The sequence shown here is derived from an EMBL/GenBank/DDBJ whole genome shotgun (WGS) entry which is preliminary data.</text>
</comment>
<evidence type="ECO:0000256" key="2">
    <source>
        <dbReference type="SAM" id="MobiDB-lite"/>
    </source>
</evidence>
<name>A0A976IG33_BRELC</name>
<feature type="domain" description="RRM" evidence="3">
    <location>
        <begin position="31"/>
        <end position="112"/>
    </location>
</feature>
<dbReference type="Gene3D" id="3.30.70.330">
    <property type="match status" value="1"/>
</dbReference>
<accession>A0A976IG33</accession>
<dbReference type="RefSeq" id="XP_067820106.1">
    <property type="nucleotide sequence ID" value="XM_067965170.1"/>
</dbReference>
<dbReference type="SUPFAM" id="SSF54928">
    <property type="entry name" value="RNA-binding domain, RBD"/>
    <property type="match status" value="1"/>
</dbReference>
<dbReference type="KEGG" id="blac:94350841"/>
<evidence type="ECO:0000256" key="1">
    <source>
        <dbReference type="PROSITE-ProRule" id="PRU00176"/>
    </source>
</evidence>
<dbReference type="InterPro" id="IPR035979">
    <property type="entry name" value="RBD_domain_sf"/>
</dbReference>
<dbReference type="OrthoDB" id="10039782at2759"/>
<dbReference type="AlphaFoldDB" id="A0A976IG33"/>
<feature type="region of interest" description="Disordered" evidence="2">
    <location>
        <begin position="175"/>
        <end position="204"/>
    </location>
</feature>
<keyword evidence="5" id="KW-1185">Reference proteome</keyword>
<dbReference type="Pfam" id="PF00076">
    <property type="entry name" value="RRM_1"/>
    <property type="match status" value="1"/>
</dbReference>
<organism evidence="4 5">
    <name type="scientific">Bremia lactucae</name>
    <name type="common">Lettuce downy mildew</name>
    <dbReference type="NCBI Taxonomy" id="4779"/>
    <lineage>
        <taxon>Eukaryota</taxon>
        <taxon>Sar</taxon>
        <taxon>Stramenopiles</taxon>
        <taxon>Oomycota</taxon>
        <taxon>Peronosporomycetes</taxon>
        <taxon>Peronosporales</taxon>
        <taxon>Peronosporaceae</taxon>
        <taxon>Bremia</taxon>
    </lineage>
</organism>
<protein>
    <recommendedName>
        <fullName evidence="3">RRM domain-containing protein</fullName>
    </recommendedName>
</protein>
<dbReference type="Proteomes" id="UP000294530">
    <property type="component" value="Unassembled WGS sequence"/>
</dbReference>
<dbReference type="GeneID" id="94350841"/>
<gene>
    <name evidence="4" type="ORF">CCR75_007106</name>
</gene>
<dbReference type="InterPro" id="IPR012677">
    <property type="entry name" value="Nucleotide-bd_a/b_plait_sf"/>
</dbReference>
<dbReference type="CDD" id="cd00590">
    <property type="entry name" value="RRM_SF"/>
    <property type="match status" value="1"/>
</dbReference>
<dbReference type="EMBL" id="SHOA02000001">
    <property type="protein sequence ID" value="TDH70607.1"/>
    <property type="molecule type" value="Genomic_DNA"/>
</dbReference>